<dbReference type="CDD" id="cd03396">
    <property type="entry name" value="PAP2_like_6"/>
    <property type="match status" value="1"/>
</dbReference>
<reference evidence="3" key="1">
    <citation type="submission" date="2020-11" db="EMBL/GenBank/DDBJ databases">
        <title>Bacterial whole genome sequence for Caenimonas sp. DR4.4.</title>
        <authorList>
            <person name="Le V."/>
            <person name="Ko S.-R."/>
            <person name="Ahn C.-Y."/>
            <person name="Oh H.-M."/>
        </authorList>
    </citation>
    <scope>NUCLEOTIDE SEQUENCE</scope>
    <source>
        <strain evidence="3">DR4.4</strain>
    </source>
</reference>
<comment type="caution">
    <text evidence="3">The sequence shown here is derived from an EMBL/GenBank/DDBJ whole genome shotgun (WGS) entry which is preliminary data.</text>
</comment>
<keyword evidence="1" id="KW-1133">Transmembrane helix</keyword>
<dbReference type="AlphaFoldDB" id="A0A931MFX2"/>
<proteinExistence type="predicted"/>
<dbReference type="RefSeq" id="WP_196985263.1">
    <property type="nucleotide sequence ID" value="NZ_JADWYS010000001.1"/>
</dbReference>
<feature type="domain" description="Phosphatidic acid phosphatase type 2/haloperoxidase" evidence="2">
    <location>
        <begin position="89"/>
        <end position="210"/>
    </location>
</feature>
<dbReference type="Gene3D" id="1.20.144.10">
    <property type="entry name" value="Phosphatidic acid phosphatase type 2/haloperoxidase"/>
    <property type="match status" value="1"/>
</dbReference>
<dbReference type="Pfam" id="PF01569">
    <property type="entry name" value="PAP2"/>
    <property type="match status" value="1"/>
</dbReference>
<organism evidence="3 4">
    <name type="scientific">Caenimonas aquaedulcis</name>
    <dbReference type="NCBI Taxonomy" id="2793270"/>
    <lineage>
        <taxon>Bacteria</taxon>
        <taxon>Pseudomonadati</taxon>
        <taxon>Pseudomonadota</taxon>
        <taxon>Betaproteobacteria</taxon>
        <taxon>Burkholderiales</taxon>
        <taxon>Comamonadaceae</taxon>
        <taxon>Caenimonas</taxon>
    </lineage>
</organism>
<evidence type="ECO:0000313" key="3">
    <source>
        <dbReference type="EMBL" id="MBG9387334.1"/>
    </source>
</evidence>
<feature type="transmembrane region" description="Helical" evidence="1">
    <location>
        <begin position="136"/>
        <end position="159"/>
    </location>
</feature>
<evidence type="ECO:0000259" key="2">
    <source>
        <dbReference type="Pfam" id="PF01569"/>
    </source>
</evidence>
<dbReference type="SUPFAM" id="SSF48317">
    <property type="entry name" value="Acid phosphatase/Vanadium-dependent haloperoxidase"/>
    <property type="match status" value="1"/>
</dbReference>
<name>A0A931MFX2_9BURK</name>
<feature type="transmembrane region" description="Helical" evidence="1">
    <location>
        <begin position="88"/>
        <end position="107"/>
    </location>
</feature>
<dbReference type="InterPro" id="IPR000326">
    <property type="entry name" value="PAP2/HPO"/>
</dbReference>
<accession>A0A931MFX2</accession>
<feature type="transmembrane region" description="Helical" evidence="1">
    <location>
        <begin position="195"/>
        <end position="214"/>
    </location>
</feature>
<keyword evidence="1" id="KW-0472">Membrane</keyword>
<dbReference type="InterPro" id="IPR036938">
    <property type="entry name" value="PAP2/HPO_sf"/>
</dbReference>
<feature type="transmembrane region" description="Helical" evidence="1">
    <location>
        <begin position="166"/>
        <end position="183"/>
    </location>
</feature>
<dbReference type="Proteomes" id="UP000651050">
    <property type="component" value="Unassembled WGS sequence"/>
</dbReference>
<feature type="transmembrane region" description="Helical" evidence="1">
    <location>
        <begin position="56"/>
        <end position="76"/>
    </location>
</feature>
<dbReference type="EMBL" id="JADWYS010000001">
    <property type="protein sequence ID" value="MBG9387334.1"/>
    <property type="molecule type" value="Genomic_DNA"/>
</dbReference>
<evidence type="ECO:0000313" key="4">
    <source>
        <dbReference type="Proteomes" id="UP000651050"/>
    </source>
</evidence>
<gene>
    <name evidence="3" type="ORF">I5803_04840</name>
</gene>
<sequence>MTLTPRAQLALTFAAALAFLAWDLTPFDMVIAGWSGTPKGFALRDNWWMTEVLHDAARKLSLIVWVASCVAVRWPFGPWKRLEASRRLQFAVTAGLAALAIVAIKSVSATSCPWDMAAFGRFAHQLSHWTLQSDGGVGHCFPSGHASSGFVYFAGYFAFRRSHPRAARAWFLGALLLGIVFGLNQQLRGAHFMSHTLWSAWVCWTIALALDWVWSRGIARRLSARP</sequence>
<evidence type="ECO:0000256" key="1">
    <source>
        <dbReference type="SAM" id="Phobius"/>
    </source>
</evidence>
<keyword evidence="1" id="KW-0812">Transmembrane</keyword>
<protein>
    <submittedName>
        <fullName evidence="3">Phosphatase PAP2 family protein</fullName>
    </submittedName>
</protein>
<keyword evidence="4" id="KW-1185">Reference proteome</keyword>